<dbReference type="InterPro" id="IPR010415">
    <property type="entry name" value="LpxI_C"/>
</dbReference>
<dbReference type="InterPro" id="IPR043167">
    <property type="entry name" value="LpxI_C_sf"/>
</dbReference>
<feature type="domain" description="LpxI C-terminal" evidence="1">
    <location>
        <begin position="136"/>
        <end position="264"/>
    </location>
</feature>
<dbReference type="EMBL" id="DTHO01000018">
    <property type="protein sequence ID" value="HGG99213.1"/>
    <property type="molecule type" value="Genomic_DNA"/>
</dbReference>
<dbReference type="PANTHER" id="PTHR39962">
    <property type="entry name" value="BLL4848 PROTEIN"/>
    <property type="match status" value="1"/>
</dbReference>
<gene>
    <name evidence="3" type="ORF">ENV75_02000</name>
</gene>
<dbReference type="Gene3D" id="3.40.140.80">
    <property type="match status" value="1"/>
</dbReference>
<dbReference type="InterPro" id="IPR053174">
    <property type="entry name" value="LpxI"/>
</dbReference>
<reference evidence="3" key="1">
    <citation type="journal article" date="2020" name="mSystems">
        <title>Genome- and Community-Level Interaction Insights into Carbon Utilization and Element Cycling Functions of Hydrothermarchaeota in Hydrothermal Sediment.</title>
        <authorList>
            <person name="Zhou Z."/>
            <person name="Liu Y."/>
            <person name="Xu W."/>
            <person name="Pan J."/>
            <person name="Luo Z.H."/>
            <person name="Li M."/>
        </authorList>
    </citation>
    <scope>NUCLEOTIDE SEQUENCE [LARGE SCALE GENOMIC DNA]</scope>
    <source>
        <strain evidence="3">SpSt-788</strain>
    </source>
</reference>
<protein>
    <submittedName>
        <fullName evidence="3">LpxI family protein</fullName>
    </submittedName>
</protein>
<dbReference type="Gene3D" id="3.40.50.20">
    <property type="match status" value="1"/>
</dbReference>
<evidence type="ECO:0000259" key="2">
    <source>
        <dbReference type="Pfam" id="PF17930"/>
    </source>
</evidence>
<proteinExistence type="predicted"/>
<organism evidence="3">
    <name type="scientific">Thermodesulfovibrio aggregans</name>
    <dbReference type="NCBI Taxonomy" id="86166"/>
    <lineage>
        <taxon>Bacteria</taxon>
        <taxon>Pseudomonadati</taxon>
        <taxon>Nitrospirota</taxon>
        <taxon>Thermodesulfovibrionia</taxon>
        <taxon>Thermodesulfovibrionales</taxon>
        <taxon>Thermodesulfovibrionaceae</taxon>
        <taxon>Thermodesulfovibrio</taxon>
    </lineage>
</organism>
<dbReference type="AlphaFoldDB" id="A0A7C4AJ02"/>
<sequence>MQIGVIAGKGLLPVEVVKELKAQHYSVITVALKELADEALASHSDIIQWINIGKAGQIIEFFKKNNVKNVILTGYVPKKIIFERQKIKPDLRALKMLFSAHLRGDNELLKVVEKELSNEGIKIVEISEICPQMLMPEGVLTKKRPSKEEWKDIEFGFEVAKRIGELDIGQTVVVKERAVIAVEAIEGTDETILRAGKFVKDSIVVKVSKPQQDLRLDPPVAGLNTIINMKNANARVLAVEAGRSILIDREKIIKKANEFNIIVVGVRGF</sequence>
<dbReference type="InterPro" id="IPR041255">
    <property type="entry name" value="LpxI_N"/>
</dbReference>
<evidence type="ECO:0000259" key="1">
    <source>
        <dbReference type="Pfam" id="PF06230"/>
    </source>
</evidence>
<dbReference type="PANTHER" id="PTHR39962:SF1">
    <property type="entry name" value="LPXI FAMILY PROTEIN"/>
    <property type="match status" value="1"/>
</dbReference>
<feature type="domain" description="LpxI N-terminal" evidence="2">
    <location>
        <begin position="2"/>
        <end position="132"/>
    </location>
</feature>
<name>A0A7C4AJ02_9BACT</name>
<accession>A0A7C4AJ02</accession>
<dbReference type="Pfam" id="PF06230">
    <property type="entry name" value="LpxI_C"/>
    <property type="match status" value="1"/>
</dbReference>
<dbReference type="Pfam" id="PF17930">
    <property type="entry name" value="LpxI_N"/>
    <property type="match status" value="1"/>
</dbReference>
<comment type="caution">
    <text evidence="3">The sequence shown here is derived from an EMBL/GenBank/DDBJ whole genome shotgun (WGS) entry which is preliminary data.</text>
</comment>
<evidence type="ECO:0000313" key="3">
    <source>
        <dbReference type="EMBL" id="HGG99213.1"/>
    </source>
</evidence>